<evidence type="ECO:0000313" key="1">
    <source>
        <dbReference type="EMBL" id="KAK4525556.1"/>
    </source>
</evidence>
<proteinExistence type="predicted"/>
<name>A0AAV9IE65_9RHOD</name>
<dbReference type="Proteomes" id="UP001300502">
    <property type="component" value="Unassembled WGS sequence"/>
</dbReference>
<keyword evidence="2" id="KW-1185">Reference proteome</keyword>
<dbReference type="InterPro" id="IPR015943">
    <property type="entry name" value="WD40/YVTN_repeat-like_dom_sf"/>
</dbReference>
<evidence type="ECO:0008006" key="3">
    <source>
        <dbReference type="Google" id="ProtNLM"/>
    </source>
</evidence>
<dbReference type="Gene3D" id="2.130.10.10">
    <property type="entry name" value="YVTN repeat-like/Quinoprotein amine dehydrogenase"/>
    <property type="match status" value="1"/>
</dbReference>
<dbReference type="EMBL" id="JANCYU010000031">
    <property type="protein sequence ID" value="KAK4525556.1"/>
    <property type="molecule type" value="Genomic_DNA"/>
</dbReference>
<protein>
    <recommendedName>
        <fullName evidence="3">Transducin family protein / WD-40 repeat family protein</fullName>
    </recommendedName>
</protein>
<dbReference type="InterPro" id="IPR036322">
    <property type="entry name" value="WD40_repeat_dom_sf"/>
</dbReference>
<sequence>MLLSKEALLDIPAVSSYFARNALVTTRFNDSCLFCVPTFSSVFIVQVNMAVKIQDNARIQNRWKVEIDSVSCVAFGHNGHLLVLARDTRLFVLRFEEQQWKQVFSQDMHFYPRALTVIYYDKQKFDILISGACGVVILACDMERNEPSSTKFLQGTCGHSCCCLVSHDSRIIAAATTDGRAAVWLRDEETFHWKPVSSLMPVRELFSLTACDRIVDAALCYLEEEQLYFLALGWWNGAVLVYKYTQDLSSSKLQWSREACTKSHAWKDISCGYLTWHCRKQQLMICTEPFRISILDVRNGTLIQNVFFPPSLWCQGISCCEDYLFLLCKNMNRSKRSSIHCSTLGEGNGINNNDHNKENEWDRKKNVT</sequence>
<comment type="caution">
    <text evidence="1">The sequence shown here is derived from an EMBL/GenBank/DDBJ whole genome shotgun (WGS) entry which is preliminary data.</text>
</comment>
<reference evidence="1 2" key="1">
    <citation type="submission" date="2022-07" db="EMBL/GenBank/DDBJ databases">
        <title>Genome-wide signatures of adaptation to extreme environments.</title>
        <authorList>
            <person name="Cho C.H."/>
            <person name="Yoon H.S."/>
        </authorList>
    </citation>
    <scope>NUCLEOTIDE SEQUENCE [LARGE SCALE GENOMIC DNA]</scope>
    <source>
        <strain evidence="1 2">108.79 E11</strain>
    </source>
</reference>
<dbReference type="AlphaFoldDB" id="A0AAV9IE65"/>
<gene>
    <name evidence="1" type="ORF">GAYE_SCF13G3464</name>
</gene>
<dbReference type="SUPFAM" id="SSF50978">
    <property type="entry name" value="WD40 repeat-like"/>
    <property type="match status" value="1"/>
</dbReference>
<evidence type="ECO:0000313" key="2">
    <source>
        <dbReference type="Proteomes" id="UP001300502"/>
    </source>
</evidence>
<accession>A0AAV9IE65</accession>
<organism evidence="1 2">
    <name type="scientific">Galdieria yellowstonensis</name>
    <dbReference type="NCBI Taxonomy" id="3028027"/>
    <lineage>
        <taxon>Eukaryota</taxon>
        <taxon>Rhodophyta</taxon>
        <taxon>Bangiophyceae</taxon>
        <taxon>Galdieriales</taxon>
        <taxon>Galdieriaceae</taxon>
        <taxon>Galdieria</taxon>
    </lineage>
</organism>